<evidence type="ECO:0000313" key="1">
    <source>
        <dbReference type="EMBL" id="GME98200.1"/>
    </source>
</evidence>
<evidence type="ECO:0000313" key="2">
    <source>
        <dbReference type="Proteomes" id="UP001165064"/>
    </source>
</evidence>
<protein>
    <submittedName>
        <fullName evidence="1">Unnamed protein product</fullName>
    </submittedName>
</protein>
<gene>
    <name evidence="1" type="ORF">Amon02_001042700</name>
</gene>
<dbReference type="Proteomes" id="UP001165064">
    <property type="component" value="Unassembled WGS sequence"/>
</dbReference>
<comment type="caution">
    <text evidence="1">The sequence shown here is derived from an EMBL/GenBank/DDBJ whole genome shotgun (WGS) entry which is preliminary data.</text>
</comment>
<accession>A0ACB5TYZ1</accession>
<keyword evidence="2" id="KW-1185">Reference proteome</keyword>
<proteinExistence type="predicted"/>
<organism evidence="1 2">
    <name type="scientific">Ambrosiozyma monospora</name>
    <name type="common">Yeast</name>
    <name type="synonym">Endomycopsis monosporus</name>
    <dbReference type="NCBI Taxonomy" id="43982"/>
    <lineage>
        <taxon>Eukaryota</taxon>
        <taxon>Fungi</taxon>
        <taxon>Dikarya</taxon>
        <taxon>Ascomycota</taxon>
        <taxon>Saccharomycotina</taxon>
        <taxon>Pichiomycetes</taxon>
        <taxon>Pichiales</taxon>
        <taxon>Pichiaceae</taxon>
        <taxon>Ambrosiozyma</taxon>
    </lineage>
</organism>
<name>A0ACB5TYZ1_AMBMO</name>
<reference evidence="1" key="1">
    <citation type="submission" date="2023-04" db="EMBL/GenBank/DDBJ databases">
        <title>Ambrosiozyma monospora NBRC 10751.</title>
        <authorList>
            <person name="Ichikawa N."/>
            <person name="Sato H."/>
            <person name="Tonouchi N."/>
        </authorList>
    </citation>
    <scope>NUCLEOTIDE SEQUENCE</scope>
    <source>
        <strain evidence="1">NBRC 10751</strain>
    </source>
</reference>
<sequence>MEKRLEAQKFTDERTTVMRDILKNFKMVKYYNWEPAYLSKVIDLRTKECHEIMKLQISRTVINSVVVCLPALSSMTAFCVLFAVNKKDATAGSIFASLSWFNSLAMSISVIPLFLSMIADASVGFGRICEFLSQGEIKDDVSSVPYDSESNVAVKISDGGFKWPEYHPEPEKEEGNHESKIQRIFYSLINRGKKEPNKAKEGSLSENTDIEAQIVISTSSDEKKLSEYIDSDKKDQAVTVSEMGTKFLGLKNINLEIKKGEFVVIIAR</sequence>
<dbReference type="EMBL" id="BSXS01010419">
    <property type="protein sequence ID" value="GME98200.1"/>
    <property type="molecule type" value="Genomic_DNA"/>
</dbReference>